<dbReference type="PATRIC" id="fig|43687.5.peg.1473"/>
<dbReference type="EMBL" id="CP012176">
    <property type="protein sequence ID" value="AKV83337.1"/>
    <property type="molecule type" value="Genomic_DNA"/>
</dbReference>
<dbReference type="EMBL" id="CP012173">
    <property type="protein sequence ID" value="AKV76602.1"/>
    <property type="molecule type" value="Genomic_DNA"/>
</dbReference>
<feature type="domain" description="Thiaminase-2/PQQC" evidence="1">
    <location>
        <begin position="9"/>
        <end position="209"/>
    </location>
</feature>
<dbReference type="EMBL" id="CP012172">
    <property type="protein sequence ID" value="AKV74363.1"/>
    <property type="molecule type" value="Genomic_DNA"/>
</dbReference>
<dbReference type="InterPro" id="IPR050967">
    <property type="entry name" value="Thiamine_Salvage_TenA"/>
</dbReference>
<dbReference type="GO" id="GO:0005829">
    <property type="term" value="C:cytosol"/>
    <property type="evidence" value="ECO:0007669"/>
    <property type="project" value="TreeGrafter"/>
</dbReference>
<reference evidence="10 11" key="2">
    <citation type="journal article" date="2015" name="Genome Announc.">
        <title>Complete Genome Sequences of Evolved Arsenate-Resistant Metallosphaera sedula Strains.</title>
        <authorList>
            <person name="Ai C."/>
            <person name="McCarthy S."/>
            <person name="Schackwitz W."/>
            <person name="Martin J."/>
            <person name="Lipzen A."/>
            <person name="Blum P."/>
        </authorList>
    </citation>
    <scope>NUCLEOTIDE SEQUENCE [LARGE SCALE GENOMIC DNA]</scope>
    <source>
        <strain evidence="5 11">ARS120-1</strain>
        <strain evidence="6 10">ARS120-2</strain>
        <strain evidence="3 13">ARS50-1</strain>
        <strain evidence="4 12">ARS50-2</strain>
    </source>
</reference>
<dbReference type="EMBL" id="CP008822">
    <property type="protein sequence ID" value="AIM27493.1"/>
    <property type="molecule type" value="Genomic_DNA"/>
</dbReference>
<dbReference type="OMA" id="FYIIQDY"/>
<evidence type="ECO:0000313" key="12">
    <source>
        <dbReference type="Proteomes" id="UP000062475"/>
    </source>
</evidence>
<sequence length="226" mass="26448">MARHEKFWASIHDVIQEIEEHPFIRGLVDGSLPMESFQHYIVQDALYLKEFGKVLLMASVKAENNEQRVNFLTHVLDSIRVEEGLHSSFLRKWGIDLEAQEMSPVNRAYTSFLLSVGYSSPFPEVLAAVLPCYWIYMHVGKSLVKLGSPVEEYRRWINTYGGEEYEKGVTWAISQLDKLDVDARTEKQMMENFRLASIYEYMFWDSAYRKERFPFSVRRDGKNLIS</sequence>
<dbReference type="Pfam" id="PF03070">
    <property type="entry name" value="TENA_THI-4"/>
    <property type="match status" value="1"/>
</dbReference>
<dbReference type="Gene3D" id="1.20.910.10">
    <property type="entry name" value="Heme oxygenase-like"/>
    <property type="match status" value="1"/>
</dbReference>
<evidence type="ECO:0000313" key="13">
    <source>
        <dbReference type="Proteomes" id="UP000068832"/>
    </source>
</evidence>
<evidence type="ECO:0000259" key="1">
    <source>
        <dbReference type="Pfam" id="PF03070"/>
    </source>
</evidence>
<dbReference type="OrthoDB" id="85443at2157"/>
<dbReference type="SUPFAM" id="SSF48613">
    <property type="entry name" value="Heme oxygenase-like"/>
    <property type="match status" value="1"/>
</dbReference>
<dbReference type="AlphaFoldDB" id="A0A088E685"/>
<dbReference type="PANTHER" id="PTHR43198">
    <property type="entry name" value="BIFUNCTIONAL TH2 PROTEIN"/>
    <property type="match status" value="1"/>
</dbReference>
<proteinExistence type="predicted"/>
<evidence type="ECO:0000313" key="2">
    <source>
        <dbReference type="EMBL" id="AIM27493.1"/>
    </source>
</evidence>
<dbReference type="CDD" id="cd19365">
    <property type="entry name" value="TenA_C-like"/>
    <property type="match status" value="1"/>
</dbReference>
<dbReference type="InterPro" id="IPR016084">
    <property type="entry name" value="Haem_Oase-like_multi-hlx"/>
</dbReference>
<evidence type="ECO:0000313" key="4">
    <source>
        <dbReference type="EMBL" id="AKV76602.1"/>
    </source>
</evidence>
<evidence type="ECO:0000313" key="9">
    <source>
        <dbReference type="Proteomes" id="UP000056255"/>
    </source>
</evidence>
<dbReference type="PANTHER" id="PTHR43198:SF2">
    <property type="entry name" value="SI:CH1073-67J19.1-RELATED"/>
    <property type="match status" value="1"/>
</dbReference>
<dbReference type="Proteomes" id="UP000062475">
    <property type="component" value="Chromosome"/>
</dbReference>
<name>A0A088E685_9CREN</name>
<dbReference type="RefSeq" id="WP_012021296.1">
    <property type="nucleotide sequence ID" value="NZ_CP008822.1"/>
</dbReference>
<dbReference type="EMBL" id="CP012175">
    <property type="protein sequence ID" value="AKV81099.1"/>
    <property type="molecule type" value="Genomic_DNA"/>
</dbReference>
<dbReference type="Proteomes" id="UP000062398">
    <property type="component" value="Chromosome"/>
</dbReference>
<dbReference type="Proteomes" id="UP000068832">
    <property type="component" value="Chromosome"/>
</dbReference>
<evidence type="ECO:0000313" key="11">
    <source>
        <dbReference type="Proteomes" id="UP000062398"/>
    </source>
</evidence>
<dbReference type="InterPro" id="IPR027574">
    <property type="entry name" value="Thiaminase_II"/>
</dbReference>
<dbReference type="GO" id="GO:0006772">
    <property type="term" value="P:thiamine metabolic process"/>
    <property type="evidence" value="ECO:0007669"/>
    <property type="project" value="InterPro"/>
</dbReference>
<dbReference type="Proteomes" id="UP000061362">
    <property type="component" value="Chromosome"/>
</dbReference>
<evidence type="ECO:0000313" key="7">
    <source>
        <dbReference type="EMBL" id="AKV83337.1"/>
    </source>
</evidence>
<gene>
    <name evidence="2" type="ORF">HA72_1351</name>
    <name evidence="3" type="ORF">MsedA_1369</name>
    <name evidence="4" type="ORF">MsedB_1371</name>
    <name evidence="5" type="ORF">MsedC_1369</name>
    <name evidence="6" type="ORF">MsedD_1370</name>
    <name evidence="7" type="ORF">MsedE_1375</name>
</gene>
<evidence type="ECO:0000313" key="6">
    <source>
        <dbReference type="EMBL" id="AKV81099.1"/>
    </source>
</evidence>
<dbReference type="GO" id="GO:0050334">
    <property type="term" value="F:thiaminase activity"/>
    <property type="evidence" value="ECO:0007669"/>
    <property type="project" value="InterPro"/>
</dbReference>
<dbReference type="NCBIfam" id="TIGR04306">
    <property type="entry name" value="salvage_TenA"/>
    <property type="match status" value="1"/>
</dbReference>
<organism evidence="2 8">
    <name type="scientific">Metallosphaera sedula</name>
    <dbReference type="NCBI Taxonomy" id="43687"/>
    <lineage>
        <taxon>Archaea</taxon>
        <taxon>Thermoproteota</taxon>
        <taxon>Thermoprotei</taxon>
        <taxon>Sulfolobales</taxon>
        <taxon>Sulfolobaceae</taxon>
        <taxon>Metallosphaera</taxon>
    </lineage>
</organism>
<evidence type="ECO:0000313" key="8">
    <source>
        <dbReference type="Proteomes" id="UP000029084"/>
    </source>
</evidence>
<dbReference type="GeneID" id="91755849"/>
<dbReference type="EMBL" id="CP012174">
    <property type="protein sequence ID" value="AKV78854.1"/>
    <property type="molecule type" value="Genomic_DNA"/>
</dbReference>
<dbReference type="InterPro" id="IPR004305">
    <property type="entry name" value="Thiaminase-2/PQQC"/>
</dbReference>
<dbReference type="Proteomes" id="UP000056255">
    <property type="component" value="Chromosome"/>
</dbReference>
<protein>
    <submittedName>
        <fullName evidence="3">TenA family transcriptional regulator</fullName>
    </submittedName>
    <submittedName>
        <fullName evidence="2">Thiaminase / 4-amino-5-aminomethyl-2-methylpyrimidine deaminase</fullName>
    </submittedName>
</protein>
<dbReference type="Proteomes" id="UP000029084">
    <property type="component" value="Chromosome"/>
</dbReference>
<reference evidence="7 9" key="3">
    <citation type="submission" date="2015-07" db="EMBL/GenBank/DDBJ databases">
        <title>Physiological, transcriptional responses and genome re-sequencing of acid resistant extremely thermoacidophilic Metallosphaera sedula SARC-M1.</title>
        <authorList>
            <person name="Ai C."/>
            <person name="McCarthy S."/>
            <person name="Eckrich V."/>
            <person name="Rudrappa D."/>
            <person name="Qiu G."/>
            <person name="Blum P."/>
        </authorList>
    </citation>
    <scope>NUCLEOTIDE SEQUENCE [LARGE SCALE GENOMIC DNA]</scope>
    <source>
        <strain evidence="7 9">SARC-M1</strain>
    </source>
</reference>
<reference evidence="2 8" key="1">
    <citation type="journal article" date="2014" name="J. Bacteriol.">
        <title>Role of an Archaeal PitA Transporter in the Copper and Arsenic Resistance of Metallosphaera sedula, an Extreme Thermoacidophile.</title>
        <authorList>
            <person name="McCarthy S."/>
            <person name="Ai C."/>
            <person name="Wheaton G."/>
            <person name="Tevatia R."/>
            <person name="Eckrich V."/>
            <person name="Kelly R."/>
            <person name="Blum P."/>
        </authorList>
    </citation>
    <scope>NUCLEOTIDE SEQUENCE [LARGE SCALE GENOMIC DNA]</scope>
    <source>
        <strain evidence="2 8">CuR1</strain>
    </source>
</reference>
<evidence type="ECO:0000313" key="3">
    <source>
        <dbReference type="EMBL" id="AKV74363.1"/>
    </source>
</evidence>
<evidence type="ECO:0000313" key="5">
    <source>
        <dbReference type="EMBL" id="AKV78854.1"/>
    </source>
</evidence>
<evidence type="ECO:0000313" key="10">
    <source>
        <dbReference type="Proteomes" id="UP000061362"/>
    </source>
</evidence>
<accession>A0A088E685</accession>